<name>A0A7J7MEJ0_9MAGN</name>
<proteinExistence type="predicted"/>
<gene>
    <name evidence="2" type="ORF">GIB67_031112</name>
</gene>
<keyword evidence="3" id="KW-1185">Reference proteome</keyword>
<organism evidence="2 3">
    <name type="scientific">Kingdonia uniflora</name>
    <dbReference type="NCBI Taxonomy" id="39325"/>
    <lineage>
        <taxon>Eukaryota</taxon>
        <taxon>Viridiplantae</taxon>
        <taxon>Streptophyta</taxon>
        <taxon>Embryophyta</taxon>
        <taxon>Tracheophyta</taxon>
        <taxon>Spermatophyta</taxon>
        <taxon>Magnoliopsida</taxon>
        <taxon>Ranunculales</taxon>
        <taxon>Circaeasteraceae</taxon>
        <taxon>Kingdonia</taxon>
    </lineage>
</organism>
<feature type="region of interest" description="Disordered" evidence="1">
    <location>
        <begin position="147"/>
        <end position="168"/>
    </location>
</feature>
<evidence type="ECO:0000313" key="2">
    <source>
        <dbReference type="EMBL" id="KAF6153158.1"/>
    </source>
</evidence>
<comment type="caution">
    <text evidence="2">The sequence shown here is derived from an EMBL/GenBank/DDBJ whole genome shotgun (WGS) entry which is preliminary data.</text>
</comment>
<reference evidence="2 3" key="1">
    <citation type="journal article" date="2020" name="IScience">
        <title>Genome Sequencing of the Endangered Kingdonia uniflora (Circaeasteraceae, Ranunculales) Reveals Potential Mechanisms of Evolutionary Specialization.</title>
        <authorList>
            <person name="Sun Y."/>
            <person name="Deng T."/>
            <person name="Zhang A."/>
            <person name="Moore M.J."/>
            <person name="Landis J.B."/>
            <person name="Lin N."/>
            <person name="Zhang H."/>
            <person name="Zhang X."/>
            <person name="Huang J."/>
            <person name="Zhang X."/>
            <person name="Sun H."/>
            <person name="Wang H."/>
        </authorList>
    </citation>
    <scope>NUCLEOTIDE SEQUENCE [LARGE SCALE GENOMIC DNA]</scope>
    <source>
        <strain evidence="2">TB1705</strain>
        <tissue evidence="2">Leaf</tissue>
    </source>
</reference>
<evidence type="ECO:0000256" key="1">
    <source>
        <dbReference type="SAM" id="MobiDB-lite"/>
    </source>
</evidence>
<dbReference type="EMBL" id="JACGCM010001583">
    <property type="protein sequence ID" value="KAF6153158.1"/>
    <property type="molecule type" value="Genomic_DNA"/>
</dbReference>
<sequence length="237" mass="26521">MSSTPDLPFGDRFLFLNTLLPLVHFPLMPLDLLKMVKEAIEYLDTGMQQGNNQNVTASIPPSRYTDPKALVSRAFQERGRPKGSLKRTELLLACHTKQDGTFPVQIKEKMEYEEDGNGHVRGFSGHINKTSVRVITPLRKVIEREKSKKNQFADEATRDSSPPDGVRDRNYIMKDIYGGTVAYRSIQLSGVASKEFCHVIVDEVIHDNVQLFMEGGTLGDISSSETVVLYKSLTCLG</sequence>
<dbReference type="Proteomes" id="UP000541444">
    <property type="component" value="Unassembled WGS sequence"/>
</dbReference>
<accession>A0A7J7MEJ0</accession>
<dbReference type="AlphaFoldDB" id="A0A7J7MEJ0"/>
<feature type="compositionally biased region" description="Basic and acidic residues" evidence="1">
    <location>
        <begin position="147"/>
        <end position="158"/>
    </location>
</feature>
<evidence type="ECO:0000313" key="3">
    <source>
        <dbReference type="Proteomes" id="UP000541444"/>
    </source>
</evidence>
<dbReference type="OrthoDB" id="1913335at2759"/>
<protein>
    <submittedName>
        <fullName evidence="2">Uncharacterized protein</fullName>
    </submittedName>
</protein>